<dbReference type="Proteomes" id="UP001620409">
    <property type="component" value="Unassembled WGS sequence"/>
</dbReference>
<evidence type="ECO:0000313" key="2">
    <source>
        <dbReference type="Proteomes" id="UP001620409"/>
    </source>
</evidence>
<evidence type="ECO:0000313" key="1">
    <source>
        <dbReference type="EMBL" id="MFK2856294.1"/>
    </source>
</evidence>
<dbReference type="RefSeq" id="WP_380014755.1">
    <property type="nucleotide sequence ID" value="NZ_JADIKI010000023.1"/>
</dbReference>
<gene>
    <name evidence="1" type="ORF">ISP18_16940</name>
</gene>
<sequence length="265" mass="30203">MTDVVAERQNGKNAVYFTGIAPEWRQRVQDYIAHSGSPEYVPLWPAIEPKRKSFLNLYLHPTAGSAQGVVLAEMRRSHRLNYCPACGEPGTPNTLDHYLPKALYPHFCVTPLNLFPMCDACQDLKDTKTGDAANPRFFIHPYFDVFVANQVIELAVQAPYDTPTFRLGSRAGLTAPQRALVECHVRELDIDRRFGNYFVEQHRRLLRQVDALRRSHQDVRVVLTSFRDSTALSGANVWDHIFYAATVADANFMDYLQNEDFPPFL</sequence>
<accession>A0ABW8IM62</accession>
<keyword evidence="2" id="KW-1185">Reference proteome</keyword>
<name>A0ABW8IM62_9GAMM</name>
<dbReference type="EMBL" id="JADIKI010000023">
    <property type="protein sequence ID" value="MFK2856294.1"/>
    <property type="molecule type" value="Genomic_DNA"/>
</dbReference>
<evidence type="ECO:0008006" key="3">
    <source>
        <dbReference type="Google" id="ProtNLM"/>
    </source>
</evidence>
<protein>
    <recommendedName>
        <fullName evidence="3">HNH endonuclease</fullName>
    </recommendedName>
</protein>
<organism evidence="1 2">
    <name type="scientific">Dyella humi</name>
    <dbReference type="NCBI Taxonomy" id="1770547"/>
    <lineage>
        <taxon>Bacteria</taxon>
        <taxon>Pseudomonadati</taxon>
        <taxon>Pseudomonadota</taxon>
        <taxon>Gammaproteobacteria</taxon>
        <taxon>Lysobacterales</taxon>
        <taxon>Rhodanobacteraceae</taxon>
        <taxon>Dyella</taxon>
    </lineage>
</organism>
<comment type="caution">
    <text evidence="1">The sequence shown here is derived from an EMBL/GenBank/DDBJ whole genome shotgun (WGS) entry which is preliminary data.</text>
</comment>
<proteinExistence type="predicted"/>
<reference evidence="1 2" key="1">
    <citation type="submission" date="2020-10" db="EMBL/GenBank/DDBJ databases">
        <title>Phylogeny of dyella-like bacteria.</title>
        <authorList>
            <person name="Fu J."/>
        </authorList>
    </citation>
    <scope>NUCLEOTIDE SEQUENCE [LARGE SCALE GENOMIC DNA]</scope>
    <source>
        <strain evidence="1 2">DHG40</strain>
    </source>
</reference>